<dbReference type="Proteomes" id="UP000012589">
    <property type="component" value="Unassembled WGS sequence"/>
</dbReference>
<dbReference type="EMBL" id="AQFT01000124">
    <property type="protein sequence ID" value="EMZ22020.1"/>
    <property type="molecule type" value="Genomic_DNA"/>
</dbReference>
<sequence>MEGKNVHLVEMRDALAPDANVRYRPLLLKEIEKYVTVHTGYKGLEVTADGILCEDKHGEKQLVIKMQFAKSGDVPDCNS</sequence>
<dbReference type="PATRIC" id="fig|1235802.3.peg.4359"/>
<comment type="caution">
    <text evidence="1">The sequence shown here is derived from an EMBL/GenBank/DDBJ whole genome shotgun (WGS) entry which is preliminary data.</text>
</comment>
<protein>
    <submittedName>
        <fullName evidence="1">Uncharacterized protein</fullName>
    </submittedName>
</protein>
<dbReference type="STRING" id="1235802.C823_04107"/>
<dbReference type="HOGENOM" id="CLU_2600825_0_0_9"/>
<accession>N2A7H5</accession>
<evidence type="ECO:0000313" key="2">
    <source>
        <dbReference type="Proteomes" id="UP000012589"/>
    </source>
</evidence>
<organism evidence="1 2">
    <name type="scientific">Eubacterium plexicaudatum ASF492</name>
    <dbReference type="NCBI Taxonomy" id="1235802"/>
    <lineage>
        <taxon>Bacteria</taxon>
        <taxon>Bacillati</taxon>
        <taxon>Bacillota</taxon>
        <taxon>Clostridia</taxon>
        <taxon>Eubacteriales</taxon>
        <taxon>Eubacteriaceae</taxon>
        <taxon>Eubacterium</taxon>
    </lineage>
</organism>
<gene>
    <name evidence="1" type="ORF">C823_04107</name>
</gene>
<dbReference type="eggNOG" id="COG0446">
    <property type="taxonomic scope" value="Bacteria"/>
</dbReference>
<proteinExistence type="predicted"/>
<evidence type="ECO:0000313" key="1">
    <source>
        <dbReference type="EMBL" id="EMZ22020.1"/>
    </source>
</evidence>
<reference evidence="1 2" key="1">
    <citation type="journal article" date="2014" name="Genome Announc.">
        <title>Draft genome sequences of the altered schaedler flora, a defined bacterial community from gnotobiotic mice.</title>
        <authorList>
            <person name="Wannemuehler M.J."/>
            <person name="Overstreet A.M."/>
            <person name="Ward D.V."/>
            <person name="Phillips G.J."/>
        </authorList>
    </citation>
    <scope>NUCLEOTIDE SEQUENCE [LARGE SCALE GENOMIC DNA]</scope>
    <source>
        <strain evidence="1 2">ASF492</strain>
    </source>
</reference>
<name>N2A7H5_9FIRM</name>
<keyword evidence="2" id="KW-1185">Reference proteome</keyword>
<dbReference type="AlphaFoldDB" id="N2A7H5"/>